<dbReference type="Proteomes" id="UP000095546">
    <property type="component" value="Unassembled WGS sequence"/>
</dbReference>
<proteinExistence type="predicted"/>
<dbReference type="EMBL" id="CYYU01000007">
    <property type="protein sequence ID" value="CUN75844.1"/>
    <property type="molecule type" value="Genomic_DNA"/>
</dbReference>
<organism evidence="1 2">
    <name type="scientific">Mitsuokella jalaludinii</name>
    <dbReference type="NCBI Taxonomy" id="187979"/>
    <lineage>
        <taxon>Bacteria</taxon>
        <taxon>Bacillati</taxon>
        <taxon>Bacillota</taxon>
        <taxon>Negativicutes</taxon>
        <taxon>Selenomonadales</taxon>
        <taxon>Selenomonadaceae</taxon>
        <taxon>Mitsuokella</taxon>
    </lineage>
</organism>
<protein>
    <submittedName>
        <fullName evidence="1">Uncharacterized protein</fullName>
    </submittedName>
</protein>
<sequence length="529" mass="57528">MDETSKISRYQFFLNGEDKPSTDFTEENFHQLADVLRDFYDSYAKKGSNVSDTDWLTQKLQKELPDYTPEQIHEFVQGIGEGVSTFEKNLSSITESAKLGKDSDVWFADQLEKLPVHQDINQYGNYLTNIEHHFETANIAMMDTIRNQDGTINMNPNLDGFIAEQKIVNSFNNQAVLQNSRYRATVLKPEGTTYGKNSVDIGIKDITGDGHLVRRYQVKFGADAKHTASYLEHGDYRGQRSLVPKGQAEKVRTLVSKGKQVTEIIESPDGKVKSEPISKEEVQELRDRVQNGRQMPKEGWNSYNTRELAVHIGQHAILAGIQSAAMGAGQSFLIRALNGQEIKGSDIAKDAIRSGAPKGIQMATSAAIKVAAARGYVQPLAALNTMSKAEGIIFGQIGAYAMNIATSMFQAAMADMSLSEALNHIIKSTVAMRYGLLGAEVGGAIGAAALSFIPVVGTAVGYLVGSAIGRVAGSGIGKAICNGIKKVAHAAKKVVSTVYHAVVNFVDTVTDVFRNVVGGITRFFSSLFD</sequence>
<evidence type="ECO:0000313" key="2">
    <source>
        <dbReference type="Proteomes" id="UP000095546"/>
    </source>
</evidence>
<dbReference type="OrthoDB" id="1663074at2"/>
<dbReference type="AlphaFoldDB" id="A0A173ZHY5"/>
<reference evidence="1 2" key="1">
    <citation type="submission" date="2015-09" db="EMBL/GenBank/DDBJ databases">
        <authorList>
            <consortium name="Pathogen Informatics"/>
        </authorList>
    </citation>
    <scope>NUCLEOTIDE SEQUENCE [LARGE SCALE GENOMIC DNA]</scope>
    <source>
        <strain evidence="1 2">2789STDY5608828</strain>
    </source>
</reference>
<dbReference type="STRING" id="187979.ERS852385_01294"/>
<evidence type="ECO:0000313" key="1">
    <source>
        <dbReference type="EMBL" id="CUN75844.1"/>
    </source>
</evidence>
<accession>A0A173ZHY5</accession>
<keyword evidence="2" id="KW-1185">Reference proteome</keyword>
<name>A0A173ZHY5_9FIRM</name>
<dbReference type="RefSeq" id="WP_148485465.1">
    <property type="nucleotide sequence ID" value="NZ_CABIWZ010000007.1"/>
</dbReference>
<gene>
    <name evidence="1" type="ORF">ERS852385_01294</name>
</gene>